<dbReference type="Pfam" id="PF00071">
    <property type="entry name" value="Ras"/>
    <property type="match status" value="1"/>
</dbReference>
<dbReference type="Gene3D" id="3.40.50.11960">
    <property type="match status" value="1"/>
</dbReference>
<keyword evidence="2" id="KW-1185">Reference proteome</keyword>
<evidence type="ECO:0000313" key="2">
    <source>
        <dbReference type="Proteomes" id="UP001188597"/>
    </source>
</evidence>
<dbReference type="AlphaFoldDB" id="A0AA88X1E2"/>
<proteinExistence type="predicted"/>
<sequence>MEEQAVAVDRESLQKRPGIFIVGCPSVGKRTLLSRLLSLDFEDASDSSSEVLAYGWTINTKYYMADVSLWMADLSDEFSIGPLPMFDQLAALVMVFNTSDLSSFLALKDWVSRTDIQKFDILLCIGNKVDLLPDHPAHVEYKRRMQKLGESWSDLHPEFSEYGINETEGSSLLRDEEPSMEIKSSCVEWCCEHNIEYIEACASNADFDKYCGVVEALAGLSVDGDSQGVERLLEALSANMWPGMVLKSGDKIVEPSLPEKQDFSEEESDYEIEYEMLSAGSAEPWDDTDGGWVTANRTAASTETGGLVAQNRDAKDSDGERVIRPVGEELPPSTSTSQLQEEIDTEVIPSAQEADGGTHYEFEDLEQLMSEIGNMRDSLRLMPDFQRREMAANLAMKMAVMFGDSSGDEGGVD</sequence>
<dbReference type="Pfam" id="PF10199">
    <property type="entry name" value="Adaptin_binding"/>
    <property type="match status" value="1"/>
</dbReference>
<dbReference type="PANTHER" id="PTHR14659">
    <property type="entry name" value="ALPHA- AND GAMMA-ADAPTIN-BINDING PROTEIN P34"/>
    <property type="match status" value="1"/>
</dbReference>
<dbReference type="InterPro" id="IPR027417">
    <property type="entry name" value="P-loop_NTPase"/>
</dbReference>
<evidence type="ECO:0000313" key="1">
    <source>
        <dbReference type="EMBL" id="KAK3034195.1"/>
    </source>
</evidence>
<dbReference type="GO" id="GO:0003924">
    <property type="term" value="F:GTPase activity"/>
    <property type="evidence" value="ECO:0007669"/>
    <property type="project" value="InterPro"/>
</dbReference>
<name>A0AA88X1E2_9ASTE</name>
<dbReference type="InterPro" id="IPR001806">
    <property type="entry name" value="Small_GTPase"/>
</dbReference>
<comment type="caution">
    <text evidence="1">The sequence shown here is derived from an EMBL/GenBank/DDBJ whole genome shotgun (WGS) entry which is preliminary data.</text>
</comment>
<protein>
    <submittedName>
        <fullName evidence="1">Uncharacterized protein</fullName>
    </submittedName>
</protein>
<reference evidence="1" key="1">
    <citation type="submission" date="2022-12" db="EMBL/GenBank/DDBJ databases">
        <title>Draft genome assemblies for two species of Escallonia (Escalloniales).</title>
        <authorList>
            <person name="Chanderbali A."/>
            <person name="Dervinis C."/>
            <person name="Anghel I."/>
            <person name="Soltis D."/>
            <person name="Soltis P."/>
            <person name="Zapata F."/>
        </authorList>
    </citation>
    <scope>NUCLEOTIDE SEQUENCE</scope>
    <source>
        <strain evidence="1">UCBG64.0493</strain>
        <tissue evidence="1">Leaf</tissue>
    </source>
</reference>
<dbReference type="EMBL" id="JAVXUP010000208">
    <property type="protein sequence ID" value="KAK3034195.1"/>
    <property type="molecule type" value="Genomic_DNA"/>
</dbReference>
<dbReference type="PANTHER" id="PTHR14659:SF1">
    <property type="entry name" value="ALPHA- AND GAMMA-ADAPTIN-BINDING PROTEIN P34"/>
    <property type="match status" value="1"/>
</dbReference>
<accession>A0AA88X1E2</accession>
<dbReference type="Proteomes" id="UP001188597">
    <property type="component" value="Unassembled WGS sequence"/>
</dbReference>
<organism evidence="1 2">
    <name type="scientific">Escallonia herrerae</name>
    <dbReference type="NCBI Taxonomy" id="1293975"/>
    <lineage>
        <taxon>Eukaryota</taxon>
        <taxon>Viridiplantae</taxon>
        <taxon>Streptophyta</taxon>
        <taxon>Embryophyta</taxon>
        <taxon>Tracheophyta</taxon>
        <taxon>Spermatophyta</taxon>
        <taxon>Magnoliopsida</taxon>
        <taxon>eudicotyledons</taxon>
        <taxon>Gunneridae</taxon>
        <taxon>Pentapetalae</taxon>
        <taxon>asterids</taxon>
        <taxon>campanulids</taxon>
        <taxon>Escalloniales</taxon>
        <taxon>Escalloniaceae</taxon>
        <taxon>Escallonia</taxon>
    </lineage>
</organism>
<dbReference type="SUPFAM" id="SSF52540">
    <property type="entry name" value="P-loop containing nucleoside triphosphate hydrolases"/>
    <property type="match status" value="1"/>
</dbReference>
<dbReference type="InterPro" id="IPR019341">
    <property type="entry name" value="Alpha/Gamma-adaptin-bd_p34"/>
</dbReference>
<gene>
    <name evidence="1" type="ORF">RJ639_034335</name>
</gene>
<dbReference type="GO" id="GO:0005525">
    <property type="term" value="F:GTP binding"/>
    <property type="evidence" value="ECO:0007669"/>
    <property type="project" value="InterPro"/>
</dbReference>